<proteinExistence type="predicted"/>
<evidence type="ECO:0000313" key="2">
    <source>
        <dbReference type="EMBL" id="QKO30749.1"/>
    </source>
</evidence>
<dbReference type="EMBL" id="CP046161">
    <property type="protein sequence ID" value="QKO30749.1"/>
    <property type="molecule type" value="Genomic_DNA"/>
</dbReference>
<evidence type="ECO:0000313" key="4">
    <source>
        <dbReference type="Proteomes" id="UP000509623"/>
    </source>
</evidence>
<dbReference type="AlphaFoldDB" id="A0A859DTH3"/>
<dbReference type="Proteomes" id="UP000501316">
    <property type="component" value="Chromosome"/>
</dbReference>
<evidence type="ECO:0000313" key="1">
    <source>
        <dbReference type="EMBL" id="QKN24182.1"/>
    </source>
</evidence>
<reference evidence="3 4" key="1">
    <citation type="submission" date="2019-11" db="EMBL/GenBank/DDBJ databases">
        <authorList>
            <person name="Ren C."/>
            <person name="Wang H."/>
            <person name="Xu Y."/>
        </authorList>
    </citation>
    <scope>NUCLEOTIDE SEQUENCE [LARGE SCALE GENOMIC DNA]</scope>
    <source>
        <strain evidence="4">JNU-WLY1368</strain>
        <strain evidence="1 3">LBM 19010</strain>
    </source>
</reference>
<gene>
    <name evidence="1" type="ORF">GJQ69_06610</name>
    <name evidence="2" type="ORF">GKP14_06915</name>
</gene>
<protein>
    <submittedName>
        <fullName evidence="1">Stage III sporulation protein AB</fullName>
    </submittedName>
</protein>
<dbReference type="KEGG" id="clf:GJQ69_06610"/>
<organism evidence="1 3">
    <name type="scientific">Caproicibacterium lactatifermentans</name>
    <dbReference type="NCBI Taxonomy" id="2666138"/>
    <lineage>
        <taxon>Bacteria</taxon>
        <taxon>Bacillati</taxon>
        <taxon>Bacillota</taxon>
        <taxon>Clostridia</taxon>
        <taxon>Eubacteriales</taxon>
        <taxon>Oscillospiraceae</taxon>
        <taxon>Caproicibacterium</taxon>
    </lineage>
</organism>
<sequence length="163" mass="18104">MCLLRILGALCLVFAGTAAGCLQSRKLRLRRDRAQDFLQFLSAAKAEISCTAAPVQDIVEHHGRKLDFLAPYFTAIEAGEPFTQAWQKASSDSSLTPQERVLLRNFGEGFGATDMQGQLAHCTLYEELTRQELEESQKTYQKDGKLYRMLGVCGGLIFALVLL</sequence>
<dbReference type="Pfam" id="PF09548">
    <property type="entry name" value="Spore_III_AB"/>
    <property type="match status" value="1"/>
</dbReference>
<dbReference type="Proteomes" id="UP000509623">
    <property type="component" value="Chromosome"/>
</dbReference>
<evidence type="ECO:0000313" key="3">
    <source>
        <dbReference type="Proteomes" id="UP000501316"/>
    </source>
</evidence>
<keyword evidence="4" id="KW-1185">Reference proteome</keyword>
<reference evidence="2" key="3">
    <citation type="journal article" date="2022" name="Int. J. Syst. Evol. Microbiol.">
        <title>Caproicibacterium lactatifermentans sp. nov., isolated from pit clay used for the production of Chinese strong aroma-type liquor.</title>
        <authorList>
            <person name="Wang H."/>
            <person name="Gu Y."/>
            <person name="Zhao D."/>
            <person name="Qiao Z."/>
            <person name="Zheng J."/>
            <person name="Gao J."/>
            <person name="Ren C."/>
            <person name="Xu Y."/>
        </authorList>
    </citation>
    <scope>NUCLEOTIDE SEQUENCE</scope>
    <source>
        <strain evidence="2">JNU-WLY1368</strain>
    </source>
</reference>
<dbReference type="InterPro" id="IPR014198">
    <property type="entry name" value="Spore_III_AB"/>
</dbReference>
<name>A0A859DTH3_9FIRM</name>
<dbReference type="EMBL" id="CP046051">
    <property type="protein sequence ID" value="QKN24182.1"/>
    <property type="molecule type" value="Genomic_DNA"/>
</dbReference>
<accession>A0A859DTH3</accession>
<dbReference type="PROSITE" id="PS51257">
    <property type="entry name" value="PROKAR_LIPOPROTEIN"/>
    <property type="match status" value="1"/>
</dbReference>
<reference evidence="2" key="2">
    <citation type="journal article" date="2021" name="Appl. Environ. Microbiol.">
        <title>Adaptability of a Caproate-Producing Bacterium Contributes to Its Dominance in an Anaerobic Fermentation System.</title>
        <authorList>
            <person name="Wang H."/>
            <person name="Gu Y."/>
            <person name="Zhou W."/>
            <person name="Zhao D."/>
            <person name="Qiao Z."/>
            <person name="Zheng J."/>
            <person name="Gao J."/>
            <person name="Chen X."/>
            <person name="Ren C."/>
            <person name="Xu Y."/>
        </authorList>
    </citation>
    <scope>NUCLEOTIDE SEQUENCE</scope>
    <source>
        <strain evidence="2">JNU-WLY1368</strain>
    </source>
</reference>